<sequence>MGETTLQDDGLAASSARPSTTYTGLKATALAFIAAQKHAAHLAAKMDLSALRRLTTPRFCHSFGPAYSVAHTPKLQGAFDFAAFEAHLQGMLPMLERWEIRVAGAVVDEACKSVVVRATYVMYVKGAQEAVENDVVWWLELEDVPSGSEAAGGAGTEGGWKVSKSTEIVDFGASAKIRELMMMTGEKR</sequence>
<keyword evidence="2" id="KW-1185">Reference proteome</keyword>
<proteinExistence type="predicted"/>
<organism evidence="1 2">
    <name type="scientific">Didymella heteroderae</name>
    <dbReference type="NCBI Taxonomy" id="1769908"/>
    <lineage>
        <taxon>Eukaryota</taxon>
        <taxon>Fungi</taxon>
        <taxon>Dikarya</taxon>
        <taxon>Ascomycota</taxon>
        <taxon>Pezizomycotina</taxon>
        <taxon>Dothideomycetes</taxon>
        <taxon>Pleosporomycetidae</taxon>
        <taxon>Pleosporales</taxon>
        <taxon>Pleosporineae</taxon>
        <taxon>Didymellaceae</taxon>
        <taxon>Didymella</taxon>
    </lineage>
</organism>
<comment type="caution">
    <text evidence="1">The sequence shown here is derived from an EMBL/GenBank/DDBJ whole genome shotgun (WGS) entry which is preliminary data.</text>
</comment>
<dbReference type="Proteomes" id="UP000758155">
    <property type="component" value="Unassembled WGS sequence"/>
</dbReference>
<evidence type="ECO:0000313" key="2">
    <source>
        <dbReference type="Proteomes" id="UP000758155"/>
    </source>
</evidence>
<dbReference type="AlphaFoldDB" id="A0A9P4WWZ1"/>
<dbReference type="EMBL" id="SWKV01000011">
    <property type="protein sequence ID" value="KAF3043741.1"/>
    <property type="molecule type" value="Genomic_DNA"/>
</dbReference>
<reference evidence="1" key="1">
    <citation type="submission" date="2019-04" db="EMBL/GenBank/DDBJ databases">
        <title>Sequencing of skin fungus with MAO and IRED activity.</title>
        <authorList>
            <person name="Marsaioli A.J."/>
            <person name="Bonatto J.M.C."/>
            <person name="Reis Junior O."/>
        </authorList>
    </citation>
    <scope>NUCLEOTIDE SEQUENCE</scope>
    <source>
        <strain evidence="1">28M1</strain>
    </source>
</reference>
<protein>
    <submittedName>
        <fullName evidence="1">Uncharacterized protein</fullName>
    </submittedName>
</protein>
<accession>A0A9P4WWZ1</accession>
<gene>
    <name evidence="1" type="ORF">E8E12_009317</name>
</gene>
<dbReference type="OrthoDB" id="414540at2759"/>
<name>A0A9P4WWZ1_9PLEO</name>
<evidence type="ECO:0000313" key="1">
    <source>
        <dbReference type="EMBL" id="KAF3043741.1"/>
    </source>
</evidence>